<feature type="transmembrane region" description="Helical" evidence="1">
    <location>
        <begin position="284"/>
        <end position="303"/>
    </location>
</feature>
<reference evidence="2 3" key="1">
    <citation type="journal article" date="2020" name="Sci. Rep.">
        <title>A novel cyanobacterial geosmin producer, revising GeoA distribution and dispersion patterns in Bacteria.</title>
        <authorList>
            <person name="Churro C."/>
            <person name="Semedo-Aguiar A.P."/>
            <person name="Silva A.D."/>
            <person name="Pereira-Leal J.B."/>
            <person name="Leite R.B."/>
        </authorList>
    </citation>
    <scope>NUCLEOTIDE SEQUENCE [LARGE SCALE GENOMIC DNA]</scope>
    <source>
        <strain evidence="2 3">IPMA8</strain>
    </source>
</reference>
<accession>A0ABX2D752</accession>
<keyword evidence="3" id="KW-1185">Reference proteome</keyword>
<keyword evidence="1" id="KW-0472">Membrane</keyword>
<keyword evidence="1" id="KW-1133">Transmembrane helix</keyword>
<feature type="transmembrane region" description="Helical" evidence="1">
    <location>
        <begin position="217"/>
        <end position="234"/>
    </location>
</feature>
<feature type="transmembrane region" description="Helical" evidence="1">
    <location>
        <begin position="100"/>
        <end position="121"/>
    </location>
</feature>
<dbReference type="RefSeq" id="WP_246277077.1">
    <property type="nucleotide sequence ID" value="NZ_CAWPPK010000154.1"/>
</dbReference>
<feature type="transmembrane region" description="Helical" evidence="1">
    <location>
        <begin position="324"/>
        <end position="341"/>
    </location>
</feature>
<comment type="caution">
    <text evidence="2">The sequence shown here is derived from an EMBL/GenBank/DDBJ whole genome shotgun (WGS) entry which is preliminary data.</text>
</comment>
<organism evidence="2 3">
    <name type="scientific">Microcoleus asticus IPMA8</name>
    <dbReference type="NCBI Taxonomy" id="2563858"/>
    <lineage>
        <taxon>Bacteria</taxon>
        <taxon>Bacillati</taxon>
        <taxon>Cyanobacteriota</taxon>
        <taxon>Cyanophyceae</taxon>
        <taxon>Oscillatoriophycideae</taxon>
        <taxon>Oscillatoriales</taxon>
        <taxon>Microcoleaceae</taxon>
        <taxon>Microcoleus</taxon>
        <taxon>Microcoleus asticus</taxon>
    </lineage>
</organism>
<dbReference type="EMBL" id="SRRZ01000237">
    <property type="protein sequence ID" value="NQE38494.1"/>
    <property type="molecule type" value="Genomic_DNA"/>
</dbReference>
<name>A0ABX2D752_9CYAN</name>
<dbReference type="Proteomes" id="UP000702425">
    <property type="component" value="Unassembled WGS sequence"/>
</dbReference>
<evidence type="ECO:0000313" key="2">
    <source>
        <dbReference type="EMBL" id="NQE38494.1"/>
    </source>
</evidence>
<evidence type="ECO:0008006" key="4">
    <source>
        <dbReference type="Google" id="ProtNLM"/>
    </source>
</evidence>
<keyword evidence="1" id="KW-0812">Transmembrane</keyword>
<feature type="transmembrane region" description="Helical" evidence="1">
    <location>
        <begin position="184"/>
        <end position="205"/>
    </location>
</feature>
<evidence type="ECO:0000256" key="1">
    <source>
        <dbReference type="SAM" id="Phobius"/>
    </source>
</evidence>
<protein>
    <recommendedName>
        <fullName evidence="4">ABC transporter permease</fullName>
    </recommendedName>
</protein>
<evidence type="ECO:0000313" key="3">
    <source>
        <dbReference type="Proteomes" id="UP000702425"/>
    </source>
</evidence>
<gene>
    <name evidence="2" type="ORF">E5S67_06279</name>
</gene>
<feature type="transmembrane region" description="Helical" evidence="1">
    <location>
        <begin position="347"/>
        <end position="367"/>
    </location>
</feature>
<sequence length="442" mass="49948">MTLHLLDKIGNWNPQLFREIKGRLNTGNIAIASALSLSAQLLLFKSFNAQIPVPPANGEYTNPIYHRFCTLDGDRSYEKICVRDAFSNFVINWREWWLEIFIWLSILSVLALLVAGTYMLVSDLDKEERRGTLNFIRLSPQSAKTIFLGKMLGVPILLYLAAILTVPLHLYAGLVAQIPLHEILCFYIAVAASCALFYSGAMLFGLTTSWLGGFQPWLASATVFVVFGISWLPLTRTAGDVLHFLSPLAMLRYQLFLADKTDFDSLVEKLDKLQWFYSPVGTNIASGLALSLLVCGTGTYWMWQGWQRRFPNPSATVLSKRQSYLLVICCQVIFLGFALQSDAPDNANLICLLILNLVMFLALIAALTSDRQSLYDWARYRKQIVPSNQKLWRRYPLLDLIWSDKSPAVVAIAINFLSSVIILTRSVECLFDRILKIDIRIL</sequence>
<proteinExistence type="predicted"/>
<feature type="transmembrane region" description="Helical" evidence="1">
    <location>
        <begin position="152"/>
        <end position="172"/>
    </location>
</feature>